<dbReference type="KEGG" id="scy:SCATT_p12480"/>
<proteinExistence type="predicted"/>
<dbReference type="PANTHER" id="PTHR10900">
    <property type="entry name" value="PERIOSTIN-RELATED"/>
    <property type="match status" value="1"/>
</dbReference>
<accession>F8JM37</accession>
<keyword evidence="2" id="KW-0614">Plasmid</keyword>
<dbReference type="InterPro" id="IPR050904">
    <property type="entry name" value="Adhesion/Biosynth-related"/>
</dbReference>
<evidence type="ECO:0000313" key="2">
    <source>
        <dbReference type="EMBL" id="AEW99441.1"/>
    </source>
</evidence>
<evidence type="ECO:0000313" key="3">
    <source>
        <dbReference type="Proteomes" id="UP000007842"/>
    </source>
</evidence>
<dbReference type="InterPro" id="IPR036378">
    <property type="entry name" value="FAS1_dom_sf"/>
</dbReference>
<dbReference type="EMBL" id="CP003229">
    <property type="protein sequence ID" value="AEW99441.1"/>
    <property type="molecule type" value="Genomic_DNA"/>
</dbReference>
<geneLocation type="plasmid" evidence="2 3">
    <name>pSCATT</name>
</geneLocation>
<dbReference type="InterPro" id="IPR000782">
    <property type="entry name" value="FAS1_domain"/>
</dbReference>
<dbReference type="SMART" id="SM00554">
    <property type="entry name" value="FAS1"/>
    <property type="match status" value="1"/>
</dbReference>
<evidence type="ECO:0000259" key="1">
    <source>
        <dbReference type="PROSITE" id="PS50213"/>
    </source>
</evidence>
<accession>G8XF99</accession>
<dbReference type="Proteomes" id="UP000007842">
    <property type="component" value="Plasmid pSCATT"/>
</dbReference>
<dbReference type="Gene3D" id="2.30.180.10">
    <property type="entry name" value="FAS1 domain"/>
    <property type="match status" value="1"/>
</dbReference>
<dbReference type="PROSITE" id="PS50213">
    <property type="entry name" value="FAS1"/>
    <property type="match status" value="1"/>
</dbReference>
<dbReference type="SUPFAM" id="SSF82153">
    <property type="entry name" value="FAS1 domain"/>
    <property type="match status" value="1"/>
</dbReference>
<gene>
    <name evidence="2" type="ordered locus">SCATT_p12480</name>
</gene>
<name>F8JM37_STREN</name>
<sequence>MVAAAVAALGFAAGCAGPPERPDSAPPFGPGCSAVPRSGMGSFAEMSGDPVVTAASHLPMLTEWVHAVHEADMVATFDRLDHLTVFAPDNAAFARLPKDQLHQIYQDKDQVSKILTYQIVGHRVAPAELPDGSFTTLAKGTLTTRRSGSGYQVGDAKVVCGNIRTGNAQLYITDRVLTPPP</sequence>
<dbReference type="HOGENOM" id="CLU_031281_4_2_11"/>
<dbReference type="AlphaFoldDB" id="F8JM37"/>
<protein>
    <submittedName>
        <fullName evidence="2">Lipoprotein</fullName>
    </submittedName>
</protein>
<dbReference type="Pfam" id="PF02469">
    <property type="entry name" value="Fasciclin"/>
    <property type="match status" value="1"/>
</dbReference>
<dbReference type="OrthoDB" id="9800666at2"/>
<dbReference type="KEGG" id="sct:SCAT_p0493"/>
<organism evidence="2 3">
    <name type="scientific">Streptantibioticus cattleyicolor (strain ATCC 35852 / DSM 46488 / JCM 4925 / NBRC 14057 / NRRL 8057)</name>
    <name type="common">Streptomyces cattleya</name>
    <dbReference type="NCBI Taxonomy" id="1003195"/>
    <lineage>
        <taxon>Bacteria</taxon>
        <taxon>Bacillati</taxon>
        <taxon>Actinomycetota</taxon>
        <taxon>Actinomycetes</taxon>
        <taxon>Kitasatosporales</taxon>
        <taxon>Streptomycetaceae</taxon>
        <taxon>Streptantibioticus</taxon>
    </lineage>
</organism>
<keyword evidence="3" id="KW-1185">Reference proteome</keyword>
<dbReference type="PATRIC" id="fig|1003195.11.peg.474"/>
<feature type="domain" description="FAS1" evidence="1">
    <location>
        <begin position="48"/>
        <end position="177"/>
    </location>
</feature>
<keyword evidence="2" id="KW-0449">Lipoprotein</keyword>
<reference evidence="3" key="1">
    <citation type="submission" date="2011-12" db="EMBL/GenBank/DDBJ databases">
        <title>Complete genome sequence of Streptomyces cattleya strain DSM 46488.</title>
        <authorList>
            <person name="Ou H.-Y."/>
            <person name="Li P."/>
            <person name="Zhao C."/>
            <person name="O'Hagan D."/>
            <person name="Deng Z."/>
        </authorList>
    </citation>
    <scope>NUCLEOTIDE SEQUENCE [LARGE SCALE GENOMIC DNA]</scope>
    <source>
        <strain evidence="3">ATCC 35852 / DSM 46488 / JCM 4925 / NBRC 14057 / NRRL 8057</strain>
        <plasmid evidence="3">Plasmid pSCATT</plasmid>
    </source>
</reference>